<name>A0AAD0WQD8_9BACT</name>
<keyword evidence="2 3" id="KW-0975">Bacterial flagellum</keyword>
<dbReference type="PRINTS" id="PR00207">
    <property type="entry name" value="FLAGELLIN"/>
</dbReference>
<evidence type="ECO:0000313" key="6">
    <source>
        <dbReference type="EMBL" id="AXX89671.1"/>
    </source>
</evidence>
<dbReference type="Pfam" id="PF00700">
    <property type="entry name" value="Flagellin_C"/>
    <property type="match status" value="1"/>
</dbReference>
<comment type="subcellular location">
    <subcellularLocation>
        <location evidence="3">Secreted</location>
    </subcellularLocation>
    <subcellularLocation>
        <location evidence="3">Bacterial flagellum</location>
    </subcellularLocation>
</comment>
<dbReference type="AlphaFoldDB" id="A0AAD0WQD8"/>
<keyword evidence="3" id="KW-0964">Secreted</keyword>
<evidence type="ECO:0000259" key="5">
    <source>
        <dbReference type="Pfam" id="PF00700"/>
    </source>
</evidence>
<dbReference type="InterPro" id="IPR046358">
    <property type="entry name" value="Flagellin_C"/>
</dbReference>
<evidence type="ECO:0000256" key="3">
    <source>
        <dbReference type="RuleBase" id="RU362073"/>
    </source>
</evidence>
<dbReference type="GO" id="GO:0005198">
    <property type="term" value="F:structural molecule activity"/>
    <property type="evidence" value="ECO:0007669"/>
    <property type="project" value="UniProtKB-UniRule"/>
</dbReference>
<dbReference type="InterPro" id="IPR001492">
    <property type="entry name" value="Flagellin"/>
</dbReference>
<keyword evidence="6" id="KW-0969">Cilium</keyword>
<dbReference type="RefSeq" id="WP_118886209.1">
    <property type="nucleotide sequence ID" value="NZ_CP032100.1"/>
</dbReference>
<feature type="domain" description="Flagellin C-terminal" evidence="5">
    <location>
        <begin position="190"/>
        <end position="274"/>
    </location>
</feature>
<evidence type="ECO:0000256" key="1">
    <source>
        <dbReference type="ARBA" id="ARBA00005709"/>
    </source>
</evidence>
<dbReference type="InterPro" id="IPR042187">
    <property type="entry name" value="Flagellin_C_sub2"/>
</dbReference>
<accession>A0AAD0WQD8</accession>
<protein>
    <recommendedName>
        <fullName evidence="3">Flagellin</fullName>
    </recommendedName>
</protein>
<gene>
    <name evidence="6" type="ORF">ASUIS_1183</name>
</gene>
<dbReference type="PANTHER" id="PTHR42792">
    <property type="entry name" value="FLAGELLIN"/>
    <property type="match status" value="1"/>
</dbReference>
<evidence type="ECO:0000313" key="7">
    <source>
        <dbReference type="Proteomes" id="UP000263040"/>
    </source>
</evidence>
<keyword evidence="7" id="KW-1185">Reference proteome</keyword>
<dbReference type="Gene3D" id="1.20.1330.10">
    <property type="entry name" value="f41 fragment of flagellin, N-terminal domain"/>
    <property type="match status" value="1"/>
</dbReference>
<keyword evidence="6" id="KW-0966">Cell projection</keyword>
<dbReference type="PANTHER" id="PTHR42792:SF2">
    <property type="entry name" value="FLAGELLIN"/>
    <property type="match status" value="1"/>
</dbReference>
<dbReference type="KEGG" id="asui:ASUIS_1183"/>
<sequence length="275" mass="29411">MQINSNSTINQNVYSSANQSLARIATGIELNQSSDNASSLSIATSLLSQSNGYSQAIENTNSAIAATQIASSATNEQSKILDNVKEKLLQASTDTTSKEGRESILKEIKSQLDQFDKIASSTNYNGQTLLQKSSTDNSASDEQQYQSGLVGEDIIETSSVQSNTKGLGLTALANQDSATFSSSDARSFLESVDKAINGLNDVKSEFGTVQNQLESSSRNLLTQQTSTLNAASLFDTDYAKESSNFSKQNILAQIGAYGQVQSNNVNQQNVLRLLS</sequence>
<dbReference type="GO" id="GO:0005576">
    <property type="term" value="C:extracellular region"/>
    <property type="evidence" value="ECO:0007669"/>
    <property type="project" value="UniProtKB-SubCell"/>
</dbReference>
<organism evidence="6 7">
    <name type="scientific">Arcobacter suis CECT 7833</name>
    <dbReference type="NCBI Taxonomy" id="663365"/>
    <lineage>
        <taxon>Bacteria</taxon>
        <taxon>Pseudomonadati</taxon>
        <taxon>Campylobacterota</taxon>
        <taxon>Epsilonproteobacteria</taxon>
        <taxon>Campylobacterales</taxon>
        <taxon>Arcobacteraceae</taxon>
        <taxon>Arcobacter</taxon>
    </lineage>
</organism>
<feature type="domain" description="Flagellin N-terminal" evidence="4">
    <location>
        <begin position="2"/>
        <end position="135"/>
    </location>
</feature>
<dbReference type="EMBL" id="CP032100">
    <property type="protein sequence ID" value="AXX89671.1"/>
    <property type="molecule type" value="Genomic_DNA"/>
</dbReference>
<comment type="similarity">
    <text evidence="1 3">Belongs to the bacterial flagellin family.</text>
</comment>
<evidence type="ECO:0000259" key="4">
    <source>
        <dbReference type="Pfam" id="PF00669"/>
    </source>
</evidence>
<dbReference type="Proteomes" id="UP000263040">
    <property type="component" value="Chromosome"/>
</dbReference>
<proteinExistence type="inferred from homology"/>
<dbReference type="GO" id="GO:0009288">
    <property type="term" value="C:bacterial-type flagellum"/>
    <property type="evidence" value="ECO:0007669"/>
    <property type="project" value="UniProtKB-SubCell"/>
</dbReference>
<comment type="function">
    <text evidence="3">Flagellin is the subunit protein which polymerizes to form the filaments of bacterial flagella.</text>
</comment>
<dbReference type="Gene3D" id="6.10.10.10">
    <property type="entry name" value="Flagellar export chaperone, C-terminal domain"/>
    <property type="match status" value="1"/>
</dbReference>
<dbReference type="SUPFAM" id="SSF64518">
    <property type="entry name" value="Phase 1 flagellin"/>
    <property type="match status" value="1"/>
</dbReference>
<dbReference type="InterPro" id="IPR001029">
    <property type="entry name" value="Flagellin_N"/>
</dbReference>
<dbReference type="Pfam" id="PF00669">
    <property type="entry name" value="Flagellin_N"/>
    <property type="match status" value="1"/>
</dbReference>
<evidence type="ECO:0000256" key="2">
    <source>
        <dbReference type="ARBA" id="ARBA00023143"/>
    </source>
</evidence>
<reference evidence="6 7" key="1">
    <citation type="submission" date="2018-08" db="EMBL/GenBank/DDBJ databases">
        <title>Complete genome of the Arcobacter suis type strain LMG 26152.</title>
        <authorList>
            <person name="Miller W.G."/>
            <person name="Yee E."/>
            <person name="Bono J.L."/>
        </authorList>
    </citation>
    <scope>NUCLEOTIDE SEQUENCE [LARGE SCALE GENOMIC DNA]</scope>
    <source>
        <strain evidence="6 7">CECT 7833</strain>
    </source>
</reference>
<keyword evidence="6" id="KW-0282">Flagellum</keyword>